<sequence length="171" mass="19202">MAAPRHPSHRATRIRGERPAEPSRSMPLPEAEDVADPARPRSLVDHALTRRGVLERIRNGDAMLRDDHTDADPYLLRAARHHGEATERPCPICRTEELVHVTYVFGDELGPFSGRVKSSAELPVMAYEHGHFRVYVVEVCTGCGWNHMTLTYVLGDGVPRRPLRKPADLLD</sequence>
<dbReference type="RefSeq" id="WP_386768651.1">
    <property type="nucleotide sequence ID" value="NZ_JBHSTI010000024.1"/>
</dbReference>
<feature type="region of interest" description="Disordered" evidence="1">
    <location>
        <begin position="1"/>
        <end position="38"/>
    </location>
</feature>
<comment type="caution">
    <text evidence="2">The sequence shown here is derived from an EMBL/GenBank/DDBJ whole genome shotgun (WGS) entry which is preliminary data.</text>
</comment>
<evidence type="ECO:0000313" key="3">
    <source>
        <dbReference type="Proteomes" id="UP001596138"/>
    </source>
</evidence>
<feature type="compositionally biased region" description="Basic residues" evidence="1">
    <location>
        <begin position="1"/>
        <end position="13"/>
    </location>
</feature>
<dbReference type="Pfam" id="PF17249">
    <property type="entry name" value="DUF5318"/>
    <property type="match status" value="1"/>
</dbReference>
<gene>
    <name evidence="2" type="ORF">ACFQGU_16070</name>
</gene>
<dbReference type="EMBL" id="JBHSTI010000024">
    <property type="protein sequence ID" value="MFC6239392.1"/>
    <property type="molecule type" value="Genomic_DNA"/>
</dbReference>
<proteinExistence type="predicted"/>
<organism evidence="2 3">
    <name type="scientific">Longivirga aurantiaca</name>
    <dbReference type="NCBI Taxonomy" id="1837743"/>
    <lineage>
        <taxon>Bacteria</taxon>
        <taxon>Bacillati</taxon>
        <taxon>Actinomycetota</taxon>
        <taxon>Actinomycetes</taxon>
        <taxon>Sporichthyales</taxon>
        <taxon>Sporichthyaceae</taxon>
        <taxon>Longivirga</taxon>
    </lineage>
</organism>
<dbReference type="Proteomes" id="UP001596138">
    <property type="component" value="Unassembled WGS sequence"/>
</dbReference>
<dbReference type="InterPro" id="IPR035169">
    <property type="entry name" value="DUF5318"/>
</dbReference>
<reference evidence="3" key="1">
    <citation type="journal article" date="2019" name="Int. J. Syst. Evol. Microbiol.">
        <title>The Global Catalogue of Microorganisms (GCM) 10K type strain sequencing project: providing services to taxonomists for standard genome sequencing and annotation.</title>
        <authorList>
            <consortium name="The Broad Institute Genomics Platform"/>
            <consortium name="The Broad Institute Genome Sequencing Center for Infectious Disease"/>
            <person name="Wu L."/>
            <person name="Ma J."/>
        </authorList>
    </citation>
    <scope>NUCLEOTIDE SEQUENCE [LARGE SCALE GENOMIC DNA]</scope>
    <source>
        <strain evidence="3">CGMCC 4.7317</strain>
    </source>
</reference>
<evidence type="ECO:0000256" key="1">
    <source>
        <dbReference type="SAM" id="MobiDB-lite"/>
    </source>
</evidence>
<evidence type="ECO:0000313" key="2">
    <source>
        <dbReference type="EMBL" id="MFC6239392.1"/>
    </source>
</evidence>
<keyword evidence="3" id="KW-1185">Reference proteome</keyword>
<accession>A0ABW1T672</accession>
<name>A0ABW1T672_9ACTN</name>
<protein>
    <submittedName>
        <fullName evidence="2">DUF5318 family protein</fullName>
    </submittedName>
</protein>